<reference evidence="1 2" key="1">
    <citation type="submission" date="2015-11" db="EMBL/GenBank/DDBJ databases">
        <title>Genomes and virulence difference between two physiological races of Phytophthora nicotianae.</title>
        <authorList>
            <person name="Liu H."/>
            <person name="Ma X."/>
            <person name="Yu H."/>
            <person name="Fang D."/>
            <person name="Li Y."/>
            <person name="Wang X."/>
            <person name="Wang W."/>
            <person name="Dong Y."/>
            <person name="Xiao B."/>
        </authorList>
    </citation>
    <scope>NUCLEOTIDE SEQUENCE [LARGE SCALE GENOMIC DNA]</scope>
    <source>
        <strain evidence="2">race 0</strain>
    </source>
</reference>
<dbReference type="EMBL" id="LNFO01001080">
    <property type="protein sequence ID" value="KUF95449.1"/>
    <property type="molecule type" value="Genomic_DNA"/>
</dbReference>
<name>A0A0W8DGF5_PHYNI</name>
<comment type="caution">
    <text evidence="1">The sequence shown here is derived from an EMBL/GenBank/DDBJ whole genome shotgun (WGS) entry which is preliminary data.</text>
</comment>
<gene>
    <name evidence="1" type="ORF">AM587_10000056</name>
</gene>
<evidence type="ECO:0000313" key="2">
    <source>
        <dbReference type="Proteomes" id="UP000052943"/>
    </source>
</evidence>
<accession>A0A0W8DGF5</accession>
<protein>
    <submittedName>
        <fullName evidence="1">Uncharacterized protein</fullName>
    </submittedName>
</protein>
<organism evidence="1 2">
    <name type="scientific">Phytophthora nicotianae</name>
    <name type="common">Potato buckeye rot agent</name>
    <name type="synonym">Phytophthora parasitica</name>
    <dbReference type="NCBI Taxonomy" id="4792"/>
    <lineage>
        <taxon>Eukaryota</taxon>
        <taxon>Sar</taxon>
        <taxon>Stramenopiles</taxon>
        <taxon>Oomycota</taxon>
        <taxon>Peronosporomycetes</taxon>
        <taxon>Peronosporales</taxon>
        <taxon>Peronosporaceae</taxon>
        <taxon>Phytophthora</taxon>
    </lineage>
</organism>
<proteinExistence type="predicted"/>
<dbReference type="AlphaFoldDB" id="A0A0W8DGF5"/>
<dbReference type="Proteomes" id="UP000052943">
    <property type="component" value="Unassembled WGS sequence"/>
</dbReference>
<evidence type="ECO:0000313" key="1">
    <source>
        <dbReference type="EMBL" id="KUF95449.1"/>
    </source>
</evidence>
<sequence length="116" mass="12528">MLGVTSFGMADFPILSLLEGGIPSFLSGPSRLLGQLRVRLSPLLAQKVSGVPNPEPMTQVFLESTAPCRPFLGCWSMPKTLGKRGNALQTAELHVGRDIVSWRAVDKTCCSQSTRI</sequence>